<keyword evidence="3" id="KW-1185">Reference proteome</keyword>
<organism evidence="2 3">
    <name type="scientific">Neoarthrinium moseri</name>
    <dbReference type="NCBI Taxonomy" id="1658444"/>
    <lineage>
        <taxon>Eukaryota</taxon>
        <taxon>Fungi</taxon>
        <taxon>Dikarya</taxon>
        <taxon>Ascomycota</taxon>
        <taxon>Pezizomycotina</taxon>
        <taxon>Sordariomycetes</taxon>
        <taxon>Xylariomycetidae</taxon>
        <taxon>Amphisphaeriales</taxon>
        <taxon>Apiosporaceae</taxon>
        <taxon>Neoarthrinium</taxon>
    </lineage>
</organism>
<evidence type="ECO:0000256" key="1">
    <source>
        <dbReference type="SAM" id="MobiDB-lite"/>
    </source>
</evidence>
<gene>
    <name evidence="2" type="ORF">JX265_013915</name>
</gene>
<comment type="caution">
    <text evidence="2">The sequence shown here is derived from an EMBL/GenBank/DDBJ whole genome shotgun (WGS) entry which is preliminary data.</text>
</comment>
<feature type="compositionally biased region" description="Pro residues" evidence="1">
    <location>
        <begin position="114"/>
        <end position="123"/>
    </location>
</feature>
<accession>A0A9P9W7T0</accession>
<protein>
    <submittedName>
        <fullName evidence="2">Uncharacterized protein</fullName>
    </submittedName>
</protein>
<evidence type="ECO:0000313" key="2">
    <source>
        <dbReference type="EMBL" id="KAI1847849.1"/>
    </source>
</evidence>
<reference evidence="2" key="1">
    <citation type="submission" date="2021-03" db="EMBL/GenBank/DDBJ databases">
        <title>Revisited historic fungal species revealed as producer of novel bioactive compounds through whole genome sequencing and comparative genomics.</title>
        <authorList>
            <person name="Vignolle G.A."/>
            <person name="Hochenegger N."/>
            <person name="Mach R.L."/>
            <person name="Mach-Aigner A.R."/>
            <person name="Javad Rahimi M."/>
            <person name="Salim K.A."/>
            <person name="Chan C.M."/>
            <person name="Lim L.B.L."/>
            <person name="Cai F."/>
            <person name="Druzhinina I.S."/>
            <person name="U'Ren J.M."/>
            <person name="Derntl C."/>
        </authorList>
    </citation>
    <scope>NUCLEOTIDE SEQUENCE</scope>
    <source>
        <strain evidence="2">TUCIM 5799</strain>
    </source>
</reference>
<proteinExistence type="predicted"/>
<dbReference type="Proteomes" id="UP000829685">
    <property type="component" value="Unassembled WGS sequence"/>
</dbReference>
<dbReference type="AlphaFoldDB" id="A0A9P9W7T0"/>
<dbReference type="EMBL" id="JAFIMR010000096">
    <property type="protein sequence ID" value="KAI1847849.1"/>
    <property type="molecule type" value="Genomic_DNA"/>
</dbReference>
<feature type="region of interest" description="Disordered" evidence="1">
    <location>
        <begin position="99"/>
        <end position="167"/>
    </location>
</feature>
<name>A0A9P9W7T0_9PEZI</name>
<sequence length="199" mass="21365">MAQSENAPPRTQRRYFRFNYGGVPASHLWLDAQTSGGTNDPADPQVMYLRAVKEALLPIWSPRILSGIVSPKSPSKSTMTAEDILSSPAMARAIMRRQPAAAGMRTSDLGGRPPSSPTLPATPPATGRMVSKPAADLPSPSKLRAAADPFRPAVPKPLTSAAVGGAKSSEVVPELIDPRVAEFRRRLARRYVTAQKEQD</sequence>
<evidence type="ECO:0000313" key="3">
    <source>
        <dbReference type="Proteomes" id="UP000829685"/>
    </source>
</evidence>